<gene>
    <name evidence="2" type="primary">Lsm14a</name>
    <name evidence="2" type="ORF">T4E_2168</name>
</gene>
<dbReference type="AlphaFoldDB" id="A0A0V0XHR1"/>
<dbReference type="Proteomes" id="UP000054815">
    <property type="component" value="Unassembled WGS sequence"/>
</dbReference>
<name>A0A0V0XHR1_TRIPS</name>
<dbReference type="GO" id="GO:0034063">
    <property type="term" value="P:stress granule assembly"/>
    <property type="evidence" value="ECO:0007669"/>
    <property type="project" value="TreeGrafter"/>
</dbReference>
<comment type="caution">
    <text evidence="2">The sequence shown here is derived from an EMBL/GenBank/DDBJ whole genome shotgun (WGS) entry which is preliminary data.</text>
</comment>
<dbReference type="STRING" id="6337.A0A0V0XHR1"/>
<organism evidence="2 3">
    <name type="scientific">Trichinella pseudospiralis</name>
    <name type="common">Parasitic roundworm</name>
    <dbReference type="NCBI Taxonomy" id="6337"/>
    <lineage>
        <taxon>Eukaryota</taxon>
        <taxon>Metazoa</taxon>
        <taxon>Ecdysozoa</taxon>
        <taxon>Nematoda</taxon>
        <taxon>Enoplea</taxon>
        <taxon>Dorylaimia</taxon>
        <taxon>Trichinellida</taxon>
        <taxon>Trichinellidae</taxon>
        <taxon>Trichinella</taxon>
    </lineage>
</organism>
<dbReference type="PANTHER" id="PTHR13586:SF0">
    <property type="entry name" value="TRAILER HITCH, ISOFORM H"/>
    <property type="match status" value="1"/>
</dbReference>
<dbReference type="Pfam" id="PF12701">
    <property type="entry name" value="LSM14"/>
    <property type="match status" value="1"/>
</dbReference>
<dbReference type="PANTHER" id="PTHR13586">
    <property type="entry name" value="SCD6 PROTEIN-RELATED"/>
    <property type="match status" value="1"/>
</dbReference>
<dbReference type="GO" id="GO:0003729">
    <property type="term" value="F:mRNA binding"/>
    <property type="evidence" value="ECO:0007669"/>
    <property type="project" value="TreeGrafter"/>
</dbReference>
<dbReference type="EMBL" id="JYDU01000283">
    <property type="protein sequence ID" value="KRX87496.1"/>
    <property type="molecule type" value="Genomic_DNA"/>
</dbReference>
<dbReference type="SUPFAM" id="SSF50182">
    <property type="entry name" value="Sm-like ribonucleoproteins"/>
    <property type="match status" value="1"/>
</dbReference>
<dbReference type="Gene3D" id="2.30.30.100">
    <property type="match status" value="1"/>
</dbReference>
<feature type="domain" description="Lsm14-like N-terminal" evidence="1">
    <location>
        <begin position="5"/>
        <end position="38"/>
    </location>
</feature>
<dbReference type="InterPro" id="IPR010920">
    <property type="entry name" value="LSM_dom_sf"/>
</dbReference>
<accession>A0A0V0XHR1</accession>
<dbReference type="GO" id="GO:0033962">
    <property type="term" value="P:P-body assembly"/>
    <property type="evidence" value="ECO:0007669"/>
    <property type="project" value="TreeGrafter"/>
</dbReference>
<sequence>MNAPLLGSKISLISKSEIRYEGILYTVDPEQSSIALAKGMLMRCLFTN</sequence>
<protein>
    <submittedName>
        <fullName evidence="2">Protein LSM14-like protein A</fullName>
    </submittedName>
</protein>
<reference evidence="2 3" key="1">
    <citation type="submission" date="2015-01" db="EMBL/GenBank/DDBJ databases">
        <title>Evolution of Trichinella species and genotypes.</title>
        <authorList>
            <person name="Korhonen P.K."/>
            <person name="Edoardo P."/>
            <person name="Giuseppe L.R."/>
            <person name="Gasser R.B."/>
        </authorList>
    </citation>
    <scope>NUCLEOTIDE SEQUENCE [LARGE SCALE GENOMIC DNA]</scope>
    <source>
        <strain evidence="2">ISS141</strain>
    </source>
</reference>
<evidence type="ECO:0000259" key="1">
    <source>
        <dbReference type="Pfam" id="PF12701"/>
    </source>
</evidence>
<dbReference type="InterPro" id="IPR025609">
    <property type="entry name" value="Lsm14-like_N"/>
</dbReference>
<evidence type="ECO:0000313" key="2">
    <source>
        <dbReference type="EMBL" id="KRX87496.1"/>
    </source>
</evidence>
<dbReference type="GO" id="GO:0000932">
    <property type="term" value="C:P-body"/>
    <property type="evidence" value="ECO:0007669"/>
    <property type="project" value="TreeGrafter"/>
</dbReference>
<evidence type="ECO:0000313" key="3">
    <source>
        <dbReference type="Proteomes" id="UP000054815"/>
    </source>
</evidence>
<proteinExistence type="predicted"/>